<comment type="caution">
    <text evidence="2">The sequence shown here is derived from an EMBL/GenBank/DDBJ whole genome shotgun (WGS) entry which is preliminary data.</text>
</comment>
<protein>
    <submittedName>
        <fullName evidence="2">Uncharacterized protein</fullName>
    </submittedName>
</protein>
<reference evidence="3" key="1">
    <citation type="submission" date="2017-05" db="EMBL/GenBank/DDBJ databases">
        <title>Complete and WGS of Bordetella genogroups.</title>
        <authorList>
            <person name="Spilker T."/>
            <person name="Lipuma J."/>
        </authorList>
    </citation>
    <scope>NUCLEOTIDE SEQUENCE [LARGE SCALE GENOMIC DNA]</scope>
    <source>
        <strain evidence="3">AU6712</strain>
    </source>
</reference>
<organism evidence="2 3">
    <name type="scientific">Bordetella genomosp. 12</name>
    <dbReference type="NCBI Taxonomy" id="463035"/>
    <lineage>
        <taxon>Bacteria</taxon>
        <taxon>Pseudomonadati</taxon>
        <taxon>Pseudomonadota</taxon>
        <taxon>Betaproteobacteria</taxon>
        <taxon>Burkholderiales</taxon>
        <taxon>Alcaligenaceae</taxon>
        <taxon>Bordetella</taxon>
    </lineage>
</organism>
<dbReference type="RefSeq" id="WP_032954932.1">
    <property type="nucleotide sequence ID" value="NZ_NEVU01000002.1"/>
</dbReference>
<accession>A0A261VLE7</accession>
<evidence type="ECO:0000313" key="2">
    <source>
        <dbReference type="EMBL" id="OZI74571.1"/>
    </source>
</evidence>
<keyword evidence="3" id="KW-1185">Reference proteome</keyword>
<dbReference type="AlphaFoldDB" id="A0A261VLE7"/>
<dbReference type="Proteomes" id="UP000216429">
    <property type="component" value="Unassembled WGS sequence"/>
</dbReference>
<evidence type="ECO:0000313" key="3">
    <source>
        <dbReference type="Proteomes" id="UP000216429"/>
    </source>
</evidence>
<dbReference type="OrthoDB" id="8658623at2"/>
<feature type="region of interest" description="Disordered" evidence="1">
    <location>
        <begin position="1"/>
        <end position="20"/>
    </location>
</feature>
<evidence type="ECO:0000256" key="1">
    <source>
        <dbReference type="SAM" id="MobiDB-lite"/>
    </source>
</evidence>
<proteinExistence type="predicted"/>
<gene>
    <name evidence="2" type="ORF">CAL22_08925</name>
</gene>
<name>A0A261VLE7_9BORD</name>
<sequence>MTWARRSDRGDPVKVLERRQEPPPVRSCAGCQHIQLVKSDFDGRRVLACTQGLPVGQRCRLFEERGR</sequence>
<dbReference type="EMBL" id="NEVU01000002">
    <property type="protein sequence ID" value="OZI74571.1"/>
    <property type="molecule type" value="Genomic_DNA"/>
</dbReference>